<dbReference type="PANTHER" id="PTHR33168">
    <property type="entry name" value="STRESS INDUCED PROTEIN-RELATED"/>
    <property type="match status" value="1"/>
</dbReference>
<name>A0AAW2KXM6_SESRA</name>
<evidence type="ECO:0000313" key="2">
    <source>
        <dbReference type="EMBL" id="KAL0311732.1"/>
    </source>
</evidence>
<dbReference type="AlphaFoldDB" id="A0AAW2KXM6"/>
<feature type="compositionally biased region" description="Polar residues" evidence="1">
    <location>
        <begin position="102"/>
        <end position="114"/>
    </location>
</feature>
<comment type="caution">
    <text evidence="2">The sequence shown here is derived from an EMBL/GenBank/DDBJ whole genome shotgun (WGS) entry which is preliminary data.</text>
</comment>
<gene>
    <name evidence="2" type="ORF">Sradi_5572500</name>
</gene>
<protein>
    <submittedName>
        <fullName evidence="2">Uncharacterized protein</fullName>
    </submittedName>
</protein>
<feature type="region of interest" description="Disordered" evidence="1">
    <location>
        <begin position="79"/>
        <end position="133"/>
    </location>
</feature>
<organism evidence="2">
    <name type="scientific">Sesamum radiatum</name>
    <name type="common">Black benniseed</name>
    <dbReference type="NCBI Taxonomy" id="300843"/>
    <lineage>
        <taxon>Eukaryota</taxon>
        <taxon>Viridiplantae</taxon>
        <taxon>Streptophyta</taxon>
        <taxon>Embryophyta</taxon>
        <taxon>Tracheophyta</taxon>
        <taxon>Spermatophyta</taxon>
        <taxon>Magnoliopsida</taxon>
        <taxon>eudicotyledons</taxon>
        <taxon>Gunneridae</taxon>
        <taxon>Pentapetalae</taxon>
        <taxon>asterids</taxon>
        <taxon>lamiids</taxon>
        <taxon>Lamiales</taxon>
        <taxon>Pedaliaceae</taxon>
        <taxon>Sesamum</taxon>
    </lineage>
</organism>
<sequence length="140" mass="15649">MTTDSDIIKGRCRNFISRMTRHRRHSSADFSYDPLSYSLNFHDDAPSSHDEFRAMNFASRLPASPPTSRRIPKTIALFDHNLPTSPTPIPIPTPSASHPTAKQTTNNTELSSPRRSLEADQEPMSPVGMSSNRNILVQLC</sequence>
<proteinExistence type="predicted"/>
<dbReference type="EMBL" id="JACGWJ010000026">
    <property type="protein sequence ID" value="KAL0311732.1"/>
    <property type="molecule type" value="Genomic_DNA"/>
</dbReference>
<accession>A0AAW2KXM6</accession>
<reference evidence="2" key="1">
    <citation type="submission" date="2020-06" db="EMBL/GenBank/DDBJ databases">
        <authorList>
            <person name="Li T."/>
            <person name="Hu X."/>
            <person name="Zhang T."/>
            <person name="Song X."/>
            <person name="Zhang H."/>
            <person name="Dai N."/>
            <person name="Sheng W."/>
            <person name="Hou X."/>
            <person name="Wei L."/>
        </authorList>
    </citation>
    <scope>NUCLEOTIDE SEQUENCE</scope>
    <source>
        <strain evidence="2">G02</strain>
        <tissue evidence="2">Leaf</tissue>
    </source>
</reference>
<reference evidence="2" key="2">
    <citation type="journal article" date="2024" name="Plant">
        <title>Genomic evolution and insights into agronomic trait innovations of Sesamum species.</title>
        <authorList>
            <person name="Miao H."/>
            <person name="Wang L."/>
            <person name="Qu L."/>
            <person name="Liu H."/>
            <person name="Sun Y."/>
            <person name="Le M."/>
            <person name="Wang Q."/>
            <person name="Wei S."/>
            <person name="Zheng Y."/>
            <person name="Lin W."/>
            <person name="Duan Y."/>
            <person name="Cao H."/>
            <person name="Xiong S."/>
            <person name="Wang X."/>
            <person name="Wei L."/>
            <person name="Li C."/>
            <person name="Ma Q."/>
            <person name="Ju M."/>
            <person name="Zhao R."/>
            <person name="Li G."/>
            <person name="Mu C."/>
            <person name="Tian Q."/>
            <person name="Mei H."/>
            <person name="Zhang T."/>
            <person name="Gao T."/>
            <person name="Zhang H."/>
        </authorList>
    </citation>
    <scope>NUCLEOTIDE SEQUENCE</scope>
    <source>
        <strain evidence="2">G02</strain>
    </source>
</reference>
<evidence type="ECO:0000256" key="1">
    <source>
        <dbReference type="SAM" id="MobiDB-lite"/>
    </source>
</evidence>